<dbReference type="Gene3D" id="3.30.360.10">
    <property type="entry name" value="Dihydrodipicolinate Reductase, domain 2"/>
    <property type="match status" value="1"/>
</dbReference>
<evidence type="ECO:0000259" key="3">
    <source>
        <dbReference type="Pfam" id="PF22725"/>
    </source>
</evidence>
<dbReference type="SUPFAM" id="SSF55347">
    <property type="entry name" value="Glyceraldehyde-3-phosphate dehydrogenase-like, C-terminal domain"/>
    <property type="match status" value="1"/>
</dbReference>
<keyword evidence="1" id="KW-0560">Oxidoreductase</keyword>
<dbReference type="InterPro" id="IPR055170">
    <property type="entry name" value="GFO_IDH_MocA-like_dom"/>
</dbReference>
<dbReference type="InterPro" id="IPR036291">
    <property type="entry name" value="NAD(P)-bd_dom_sf"/>
</dbReference>
<protein>
    <submittedName>
        <fullName evidence="4">Gfo/Idh/MocA family oxidoreductase</fullName>
    </submittedName>
</protein>
<dbReference type="Proteomes" id="UP001526147">
    <property type="component" value="Unassembled WGS sequence"/>
</dbReference>
<evidence type="ECO:0000313" key="5">
    <source>
        <dbReference type="Proteomes" id="UP001526147"/>
    </source>
</evidence>
<feature type="domain" description="GFO/IDH/MocA-like oxidoreductase" evidence="3">
    <location>
        <begin position="133"/>
        <end position="252"/>
    </location>
</feature>
<evidence type="ECO:0000256" key="1">
    <source>
        <dbReference type="ARBA" id="ARBA00023002"/>
    </source>
</evidence>
<dbReference type="Pfam" id="PF22725">
    <property type="entry name" value="GFO_IDH_MocA_C3"/>
    <property type="match status" value="1"/>
</dbReference>
<dbReference type="InterPro" id="IPR050463">
    <property type="entry name" value="Gfo/Idh/MocA_oxidrdct_glycsds"/>
</dbReference>
<accession>A0ABT3DFS8</accession>
<dbReference type="InterPro" id="IPR000683">
    <property type="entry name" value="Gfo/Idh/MocA-like_OxRdtase_N"/>
</dbReference>
<dbReference type="Gene3D" id="3.40.50.720">
    <property type="entry name" value="NAD(P)-binding Rossmann-like Domain"/>
    <property type="match status" value="1"/>
</dbReference>
<evidence type="ECO:0000259" key="2">
    <source>
        <dbReference type="Pfam" id="PF01408"/>
    </source>
</evidence>
<feature type="domain" description="Gfo/Idh/MocA-like oxidoreductase N-terminal" evidence="2">
    <location>
        <begin position="4"/>
        <end position="125"/>
    </location>
</feature>
<reference evidence="4 5" key="1">
    <citation type="submission" date="2022-10" db="EMBL/GenBank/DDBJ databases">
        <title>Draft genome assembly of moderately radiation resistant bacterium Metabacillus halosaccharovorans.</title>
        <authorList>
            <person name="Pal S."/>
            <person name="Gopinathan A."/>
        </authorList>
    </citation>
    <scope>NUCLEOTIDE SEQUENCE [LARGE SCALE GENOMIC DNA]</scope>
    <source>
        <strain evidence="4 5">VITHBRA001</strain>
    </source>
</reference>
<dbReference type="RefSeq" id="WP_264142610.1">
    <property type="nucleotide sequence ID" value="NZ_JAOYEY010000035.1"/>
</dbReference>
<name>A0ABT3DFS8_9BACI</name>
<sequence>MKRIKLGFIGTGGIAHLHAKQMLAEKNVKIEAIADPSAHNRKHFLTTFNLSEVEQFANHQEMLENIALDAVIICSPHTLHRQHVVDSLEHQCHVLVEKPMACSVEESTHLIELAKEKGRILQVSYQRHFEPSFLYIRNAISEGVIGKLTSVSANLYQEWGHLSKNTWRQNPDLSGGGMLMDSGSHIIDVLLWTTGLKPLEIKSTLETHGSPVELDSVSSIRFENNVIAGLTIIGNAPCWHETYVFCGEQGAIFYDNGKLMIRKLGEEPILPVLPEQTTNSDQSFIRSIIGEHEVMVPGDFAKEVVRLTEKIYQSSGYQPHSAQKEGSL</sequence>
<comment type="caution">
    <text evidence="4">The sequence shown here is derived from an EMBL/GenBank/DDBJ whole genome shotgun (WGS) entry which is preliminary data.</text>
</comment>
<proteinExistence type="predicted"/>
<dbReference type="PANTHER" id="PTHR43818:SF11">
    <property type="entry name" value="BCDNA.GH03377"/>
    <property type="match status" value="1"/>
</dbReference>
<dbReference type="PANTHER" id="PTHR43818">
    <property type="entry name" value="BCDNA.GH03377"/>
    <property type="match status" value="1"/>
</dbReference>
<organism evidence="4 5">
    <name type="scientific">Metabacillus halosaccharovorans</name>
    <dbReference type="NCBI Taxonomy" id="930124"/>
    <lineage>
        <taxon>Bacteria</taxon>
        <taxon>Bacillati</taxon>
        <taxon>Bacillota</taxon>
        <taxon>Bacilli</taxon>
        <taxon>Bacillales</taxon>
        <taxon>Bacillaceae</taxon>
        <taxon>Metabacillus</taxon>
    </lineage>
</organism>
<keyword evidence="5" id="KW-1185">Reference proteome</keyword>
<dbReference type="Pfam" id="PF01408">
    <property type="entry name" value="GFO_IDH_MocA"/>
    <property type="match status" value="1"/>
</dbReference>
<gene>
    <name evidence="4" type="ORF">OIH86_09610</name>
</gene>
<evidence type="ECO:0000313" key="4">
    <source>
        <dbReference type="EMBL" id="MCV9885913.1"/>
    </source>
</evidence>
<dbReference type="EMBL" id="JAOYEY010000035">
    <property type="protein sequence ID" value="MCV9885913.1"/>
    <property type="molecule type" value="Genomic_DNA"/>
</dbReference>
<dbReference type="SUPFAM" id="SSF51735">
    <property type="entry name" value="NAD(P)-binding Rossmann-fold domains"/>
    <property type="match status" value="1"/>
</dbReference>